<dbReference type="SUPFAM" id="SSF51735">
    <property type="entry name" value="NAD(P)-binding Rossmann-fold domains"/>
    <property type="match status" value="1"/>
</dbReference>
<proteinExistence type="predicted"/>
<feature type="non-terminal residue" evidence="1">
    <location>
        <position position="1"/>
    </location>
</feature>
<protein>
    <submittedName>
        <fullName evidence="1">Related to Short-chain dehydrogenase/reductase</fullName>
    </submittedName>
</protein>
<dbReference type="EMBL" id="LK056686">
    <property type="protein sequence ID" value="CDU25486.1"/>
    <property type="molecule type" value="Genomic_DNA"/>
</dbReference>
<accession>A0A127ZHJ7</accession>
<name>A0A127ZHJ7_9BASI</name>
<dbReference type="Gene3D" id="3.40.50.720">
    <property type="entry name" value="NAD(P)-binding Rossmann-like Domain"/>
    <property type="match status" value="1"/>
</dbReference>
<evidence type="ECO:0000313" key="1">
    <source>
        <dbReference type="EMBL" id="CDU25486.1"/>
    </source>
</evidence>
<gene>
    <name evidence="1" type="ORF">SPSC_05379</name>
</gene>
<sequence length="42" mass="4561">RPTFWPHQGSARDVANGVMFFARDAPWCTGSILPIDGGTTAR</sequence>
<dbReference type="AlphaFoldDB" id="A0A127ZHJ7"/>
<reference evidence="1" key="1">
    <citation type="submission" date="2014-06" db="EMBL/GenBank/DDBJ databases">
        <authorList>
            <person name="Ju J."/>
            <person name="Zhang J."/>
        </authorList>
    </citation>
    <scope>NUCLEOTIDE SEQUENCE</scope>
    <source>
        <strain evidence="1">SscI8</strain>
    </source>
</reference>
<dbReference type="InterPro" id="IPR036291">
    <property type="entry name" value="NAD(P)-bd_dom_sf"/>
</dbReference>
<organism evidence="1">
    <name type="scientific">Sporisorium scitamineum</name>
    <dbReference type="NCBI Taxonomy" id="49012"/>
    <lineage>
        <taxon>Eukaryota</taxon>
        <taxon>Fungi</taxon>
        <taxon>Dikarya</taxon>
        <taxon>Basidiomycota</taxon>
        <taxon>Ustilaginomycotina</taxon>
        <taxon>Ustilaginomycetes</taxon>
        <taxon>Ustilaginales</taxon>
        <taxon>Ustilaginaceae</taxon>
        <taxon>Sporisorium</taxon>
    </lineage>
</organism>